<keyword evidence="3" id="KW-1185">Reference proteome</keyword>
<dbReference type="Pfam" id="PF01381">
    <property type="entry name" value="HTH_3"/>
    <property type="match status" value="1"/>
</dbReference>
<name>A0ABT3GYN8_9RHOB</name>
<proteinExistence type="predicted"/>
<dbReference type="EMBL" id="JAPDFL010000001">
    <property type="protein sequence ID" value="MCW1932637.1"/>
    <property type="molecule type" value="Genomic_DNA"/>
</dbReference>
<sequence length="183" mass="19568">MSTILKLYLNAERGRQRRLAEALGVTESHVSNIANGRKQASVDVLRKIAELTGLQSSDLLGAAEPAGLAEQVVPYTSRSMSQETTLDAYLAPKTRHRAMFMTKTGEPLLGILPGDVLVIDMRNPPRPGNTVLAAVISGDTSETRILRYAPPFLLSGDPTEDPISEADARIQGAVVAVARGHGL</sequence>
<dbReference type="SUPFAM" id="SSF51306">
    <property type="entry name" value="LexA/Signal peptidase"/>
    <property type="match status" value="1"/>
</dbReference>
<accession>A0ABT3GYN8</accession>
<reference evidence="2 3" key="1">
    <citation type="submission" date="2022-10" db="EMBL/GenBank/DDBJ databases">
        <title>Pararhodobacter sp. nov., isolated from marine algae.</title>
        <authorList>
            <person name="Choi B.J."/>
            <person name="Kim J.M."/>
            <person name="Lee J.K."/>
            <person name="Choi D.G."/>
            <person name="Jeon C.O."/>
        </authorList>
    </citation>
    <scope>NUCLEOTIDE SEQUENCE [LARGE SCALE GENOMIC DNA]</scope>
    <source>
        <strain evidence="2 3">ZQ420</strain>
    </source>
</reference>
<dbReference type="CDD" id="cd00093">
    <property type="entry name" value="HTH_XRE"/>
    <property type="match status" value="1"/>
</dbReference>
<comment type="caution">
    <text evidence="2">The sequence shown here is derived from an EMBL/GenBank/DDBJ whole genome shotgun (WGS) entry which is preliminary data.</text>
</comment>
<evidence type="ECO:0000313" key="2">
    <source>
        <dbReference type="EMBL" id="MCW1932637.1"/>
    </source>
</evidence>
<gene>
    <name evidence="2" type="ORF">OKW52_10305</name>
</gene>
<dbReference type="PROSITE" id="PS50943">
    <property type="entry name" value="HTH_CROC1"/>
    <property type="match status" value="1"/>
</dbReference>
<protein>
    <submittedName>
        <fullName evidence="2">Helix-turn-helix domain-containing protein</fullName>
    </submittedName>
</protein>
<dbReference type="Gene3D" id="1.10.260.40">
    <property type="entry name" value="lambda repressor-like DNA-binding domains"/>
    <property type="match status" value="1"/>
</dbReference>
<dbReference type="Proteomes" id="UP001208938">
    <property type="component" value="Unassembled WGS sequence"/>
</dbReference>
<dbReference type="RefSeq" id="WP_264505622.1">
    <property type="nucleotide sequence ID" value="NZ_JAPDFL010000001.1"/>
</dbReference>
<dbReference type="InterPro" id="IPR001387">
    <property type="entry name" value="Cro/C1-type_HTH"/>
</dbReference>
<feature type="domain" description="HTH cro/C1-type" evidence="1">
    <location>
        <begin position="16"/>
        <end position="60"/>
    </location>
</feature>
<dbReference type="InterPro" id="IPR010982">
    <property type="entry name" value="Lambda_DNA-bd_dom_sf"/>
</dbReference>
<evidence type="ECO:0000259" key="1">
    <source>
        <dbReference type="PROSITE" id="PS50943"/>
    </source>
</evidence>
<dbReference type="InterPro" id="IPR036286">
    <property type="entry name" value="LexA/Signal_pep-like_sf"/>
</dbReference>
<organism evidence="2 3">
    <name type="scientific">Pararhodobacter zhoushanensis</name>
    <dbReference type="NCBI Taxonomy" id="2479545"/>
    <lineage>
        <taxon>Bacteria</taxon>
        <taxon>Pseudomonadati</taxon>
        <taxon>Pseudomonadota</taxon>
        <taxon>Alphaproteobacteria</taxon>
        <taxon>Rhodobacterales</taxon>
        <taxon>Paracoccaceae</taxon>
        <taxon>Pararhodobacter</taxon>
    </lineage>
</organism>
<dbReference type="SMART" id="SM00530">
    <property type="entry name" value="HTH_XRE"/>
    <property type="match status" value="1"/>
</dbReference>
<dbReference type="SUPFAM" id="SSF47413">
    <property type="entry name" value="lambda repressor-like DNA-binding domains"/>
    <property type="match status" value="1"/>
</dbReference>
<evidence type="ECO:0000313" key="3">
    <source>
        <dbReference type="Proteomes" id="UP001208938"/>
    </source>
</evidence>